<feature type="compositionally biased region" description="Acidic residues" evidence="5">
    <location>
        <begin position="523"/>
        <end position="536"/>
    </location>
</feature>
<keyword evidence="3" id="KW-0813">Transport</keyword>
<protein>
    <recommendedName>
        <fullName evidence="8">Nucleoporin</fullName>
    </recommendedName>
</protein>
<accession>A0ABP0ZF85</accession>
<comment type="similarity">
    <text evidence="2">Belongs to the NUP186/NUP192/NUP205 family.</text>
</comment>
<feature type="region of interest" description="Disordered" evidence="5">
    <location>
        <begin position="517"/>
        <end position="537"/>
    </location>
</feature>
<proteinExistence type="inferred from homology"/>
<dbReference type="EMBL" id="OZ022405">
    <property type="protein sequence ID" value="CAK9436488.1"/>
    <property type="molecule type" value="Genomic_DNA"/>
</dbReference>
<feature type="region of interest" description="Disordered" evidence="5">
    <location>
        <begin position="451"/>
        <end position="473"/>
    </location>
</feature>
<dbReference type="Pfam" id="PF11894">
    <property type="entry name" value="Nup192"/>
    <property type="match status" value="1"/>
</dbReference>
<dbReference type="PANTHER" id="PTHR31344:SF0">
    <property type="entry name" value="NUCLEAR PORE COMPLEX PROTEIN NUP205"/>
    <property type="match status" value="1"/>
</dbReference>
<dbReference type="PANTHER" id="PTHR31344">
    <property type="entry name" value="NUCLEAR PORE COMPLEX PROTEIN NUP205"/>
    <property type="match status" value="1"/>
</dbReference>
<feature type="compositionally biased region" description="Acidic residues" evidence="5">
    <location>
        <begin position="451"/>
        <end position="466"/>
    </location>
</feature>
<comment type="subcellular location">
    <subcellularLocation>
        <location evidence="1">Nucleus</location>
    </subcellularLocation>
</comment>
<dbReference type="RefSeq" id="XP_066827984.1">
    <property type="nucleotide sequence ID" value="XM_066970891.1"/>
</dbReference>
<gene>
    <name evidence="6" type="ORF">LODBEIA_P10460</name>
</gene>
<reference evidence="6 7" key="1">
    <citation type="submission" date="2024-03" db="EMBL/GenBank/DDBJ databases">
        <authorList>
            <person name="Brejova B."/>
        </authorList>
    </citation>
    <scope>NUCLEOTIDE SEQUENCE [LARGE SCALE GENOMIC DNA]</scope>
    <source>
        <strain evidence="6 7">CBS 14171</strain>
    </source>
</reference>
<evidence type="ECO:0000256" key="2">
    <source>
        <dbReference type="ARBA" id="ARBA00005892"/>
    </source>
</evidence>
<evidence type="ECO:0000313" key="6">
    <source>
        <dbReference type="EMBL" id="CAK9436488.1"/>
    </source>
</evidence>
<keyword evidence="7" id="KW-1185">Reference proteome</keyword>
<evidence type="ECO:0000313" key="7">
    <source>
        <dbReference type="Proteomes" id="UP001497383"/>
    </source>
</evidence>
<evidence type="ECO:0008006" key="8">
    <source>
        <dbReference type="Google" id="ProtNLM"/>
    </source>
</evidence>
<evidence type="ECO:0000256" key="3">
    <source>
        <dbReference type="ARBA" id="ARBA00022448"/>
    </source>
</evidence>
<evidence type="ECO:0000256" key="5">
    <source>
        <dbReference type="SAM" id="MobiDB-lite"/>
    </source>
</evidence>
<organism evidence="6 7">
    <name type="scientific">Lodderomyces beijingensis</name>
    <dbReference type="NCBI Taxonomy" id="1775926"/>
    <lineage>
        <taxon>Eukaryota</taxon>
        <taxon>Fungi</taxon>
        <taxon>Dikarya</taxon>
        <taxon>Ascomycota</taxon>
        <taxon>Saccharomycotina</taxon>
        <taxon>Pichiomycetes</taxon>
        <taxon>Debaryomycetaceae</taxon>
        <taxon>Candida/Lodderomyces clade</taxon>
        <taxon>Lodderomyces</taxon>
    </lineage>
</organism>
<dbReference type="InterPro" id="IPR021827">
    <property type="entry name" value="Nup186/Nup192/Nup205"/>
</dbReference>
<dbReference type="Proteomes" id="UP001497383">
    <property type="component" value="Chromosome 1"/>
</dbReference>
<name>A0ABP0ZF85_9ASCO</name>
<keyword evidence="4" id="KW-0539">Nucleus</keyword>
<sequence length="1861" mass="209711">MSLQWSPEAFAEIYNALKFQPDLVDLATIELSSISDDLEHVLTTPTPSQEARGQLKNAIKLSNGDEVQLNDAFVEISVVLATELDLDEVCTAELLYAAQDVSFKKGTSLSDSAKLSYFLRDEYILNILGFLISQGSRSINVATVFANVIASFKKIYKLTDNLNDLIDKQKVSGDINNLGFINGINFARVQLFKCHELLGSILFSFTQNYFDTIGTLSNYKLVIDLVKSLSNKDLLVVHFLPFVLNFHEMAMAMAGETNLVNDLYKYITGNIPMEKSQVFDLSSSKVHGFEILTGFTFLTGFIRWCKKQDSPKYDFQESILKYMEQLIGFGVMELLLCYCAETTNQETRRVFELPETYDFRSLLQKNIPQLEPTKFVYPGTPELINVARQRPGLENVKKLTDVSSFLKLNPELNEALLAPFFQKFFGNFVSNAALILTSLRDSEEDFLLSFQDNEEDAESSEDEDEFGEKKKSGNSAVSEFDQVAQRSDLGRFYIAFAYTFNNRPQLCSLFWDGDNNDGQGNGDNDDQGDGDGDDTDNSTNDVAGFFSWGLCNNSSPLIVATFSVLIGSLASAGSSMAIKIWDVLINNNSSMKKNEFSRISIDSIHDSLEYYVQSLKRNFEEDLAEQLLVLQKKHELIFSSSTSHLEVEGRGDGKIIIELAEDSVVSIAGFMHLLSSIFKHLTDGSDREKHLRAFAYQKFIPIVTQFLEFDNLINGGKMLQVNVNANSTTSNPRYVDLPEIHASDDSRAVLLNLVFRLLGNFVEQNNNSFMRYEIWRLVDRWMYHGMHMVTQNQSQNELLGKVTEPKKYTRKRSPRMIEVFANNLTHYSQVVNFVDLVRKLSIPFGDGSAFAKYTLAYPCDLGYGYRPNNQIGIWPYFEFLMLEVFAQSHELANEDDRRSLQHLVLSFCNESLKEIDWTFLSETAPKIIRNFVSFDSVFDSLIPGVSINFDAYVKLHHSVAIISYFFDSRANTALFKIVNLGVESVNSSPDVAVLVSQALAFLASVQCVQTTYMSSLLPVLKGKKNSVIQHQPTSREISTTGVSASTSLVPSLVSSQPQSIFDNIYLAKGFLGPQGSNSFFDIFLFHISSVVHIALYVSCEDSISTNALKLLQGVAHSAQFKNPNNKISGAGSIDRLLAAFENIDESEKIRFAFIDKFEEVADLQMKYEILSFLSSTLDESKNKITVVHFLLGYEIRGGRLFWNSEREQKHNTLLQVLTNTLKVSLSLISELDFSNGNRHSIDVGPAKLSSMILETLIKLCTDPVSANLTMSLIRDHNNDLVQGLITFQPKLDLQTIWCGYEFDGNLGSEKNSFINSVASVDAFISFIRQREFALKLLSMEFYNINSIAKKKQYASLLIEKNQFPSTLAKILDFLDVLNYIFSNFDIEKYDYLNKTFDMSLVLKEVEGPDYSSLNYSILNKTFRILCQSSNLITPEAKQSYSEEIMVEATNMHEFVTKYLVMTNSREVQLYCLQSWCQLMKILITDHEALSSEFIIETFNSVVPKVSAYLDADVIFSEELISLCASLFDIYCKKYLSSKDLEEKASLMAKLMPLYQCCVSGIIGSNSTPSLRAELYSVFNRFLLQAFANPLVAAQLVKPVKHVYQRLLPVICNDLSYSEGLARINATFALHSLLQLGNITNTDIISVGQTSFLSQILRSLRRTDDIIVLASKNDSDFSLNDLFVELTAFKANIYLLIRIAQTKLGALQLLQIDLLATVRELDLLKIDPDLGLNLYVNESSNLRNETVKILLDTPLSLADLVAPEKSKREENCISYFELVIPIFELIATVLLAMGPSYKPGLIQARSLMQGVVKQLVIGVLKRDYLLDTNQVNHELYKKDDYEISLLKKLVHLFTVINSLTEG</sequence>
<evidence type="ECO:0000256" key="1">
    <source>
        <dbReference type="ARBA" id="ARBA00004123"/>
    </source>
</evidence>
<evidence type="ECO:0000256" key="4">
    <source>
        <dbReference type="ARBA" id="ARBA00023242"/>
    </source>
</evidence>
<dbReference type="GeneID" id="92206242"/>